<dbReference type="RefSeq" id="WP_011312644.1">
    <property type="nucleotide sequence ID" value="NC_007404.1"/>
</dbReference>
<evidence type="ECO:0000313" key="1">
    <source>
        <dbReference type="EMBL" id="AAZ98085.1"/>
    </source>
</evidence>
<sequence length="220" mass="24752">MNPAINEADVCLLHEPIVGAFGLPGDSPFVSIKGDPSLRETVPLRPRQNSRLDRIASEVLATCATLLRETGIYAIYVGFNSSEVRTESIFNPFAYEVHDAEDLVKPGYAERHFVQVPYAEKMRSIAWMRGIVQTGPLRQYLPSSWQQLMDEARTQATPLTPERIDEIVHSLDVLRAIDGYYLRNAAISLSEGLVRASYNCDGTYIVRAEYFPEFVRLNTP</sequence>
<dbReference type="OrthoDB" id="9782072at2"/>
<proteinExistence type="predicted"/>
<protein>
    <submittedName>
        <fullName evidence="1">Uncharacterized protein</fullName>
    </submittedName>
</protein>
<organism evidence="1 2">
    <name type="scientific">Thiobacillus denitrificans (strain ATCC 25259 / T1)</name>
    <dbReference type="NCBI Taxonomy" id="292415"/>
    <lineage>
        <taxon>Bacteria</taxon>
        <taxon>Pseudomonadati</taxon>
        <taxon>Pseudomonadota</taxon>
        <taxon>Betaproteobacteria</taxon>
        <taxon>Nitrosomonadales</taxon>
        <taxon>Thiobacillaceae</taxon>
        <taxon>Thiobacillus</taxon>
    </lineage>
</organism>
<evidence type="ECO:0000313" key="2">
    <source>
        <dbReference type="Proteomes" id="UP000008291"/>
    </source>
</evidence>
<keyword evidence="2" id="KW-1185">Reference proteome</keyword>
<name>Q3SET6_THIDA</name>
<accession>Q3SET6</accession>
<reference evidence="1 2" key="1">
    <citation type="journal article" date="2006" name="J. Bacteriol.">
        <title>The genome sequence of the obligately chemolithoautotrophic, facultatively anaerobic bacterium Thiobacillus denitrificans.</title>
        <authorList>
            <person name="Beller H.R."/>
            <person name="Chain P.S."/>
            <person name="Letain T.E."/>
            <person name="Chakicherla A."/>
            <person name="Larimer F.W."/>
            <person name="Richardson P.M."/>
            <person name="Coleman M.A."/>
            <person name="Wood A.P."/>
            <person name="Kelly D.P."/>
        </authorList>
    </citation>
    <scope>NUCLEOTIDE SEQUENCE [LARGE SCALE GENOMIC DNA]</scope>
    <source>
        <strain evidence="1 2">ATCC 25259</strain>
    </source>
</reference>
<dbReference type="KEGG" id="tbd:Tbd_2132"/>
<dbReference type="EMBL" id="CP000116">
    <property type="protein sequence ID" value="AAZ98085.1"/>
    <property type="molecule type" value="Genomic_DNA"/>
</dbReference>
<dbReference type="STRING" id="292415.Tbd_2132"/>
<gene>
    <name evidence="1" type="ordered locus">Tbd_2132</name>
</gene>
<dbReference type="Proteomes" id="UP000008291">
    <property type="component" value="Chromosome"/>
</dbReference>
<dbReference type="AlphaFoldDB" id="Q3SET6"/>
<dbReference type="eggNOG" id="ENOG5033S9B">
    <property type="taxonomic scope" value="Bacteria"/>
</dbReference>
<dbReference type="HOGENOM" id="CLU_1255473_0_0_4"/>